<dbReference type="RefSeq" id="WP_354196837.1">
    <property type="nucleotide sequence ID" value="NZ_JBEPLW010000009.1"/>
</dbReference>
<evidence type="ECO:0000313" key="6">
    <source>
        <dbReference type="Proteomes" id="UP001549099"/>
    </source>
</evidence>
<keyword evidence="3 5" id="KW-0067">ATP-binding</keyword>
<dbReference type="SMART" id="SM00382">
    <property type="entry name" value="AAA"/>
    <property type="match status" value="1"/>
</dbReference>
<evidence type="ECO:0000256" key="2">
    <source>
        <dbReference type="ARBA" id="ARBA00022741"/>
    </source>
</evidence>
<dbReference type="PROSITE" id="PS50893">
    <property type="entry name" value="ABC_TRANSPORTER_2"/>
    <property type="match status" value="1"/>
</dbReference>
<dbReference type="GO" id="GO:0005524">
    <property type="term" value="F:ATP binding"/>
    <property type="evidence" value="ECO:0007669"/>
    <property type="project" value="UniProtKB-KW"/>
</dbReference>
<dbReference type="InterPro" id="IPR027417">
    <property type="entry name" value="P-loop_NTPase"/>
</dbReference>
<dbReference type="EMBL" id="JBEPLW010000009">
    <property type="protein sequence ID" value="MET3575569.1"/>
    <property type="molecule type" value="Genomic_DNA"/>
</dbReference>
<dbReference type="InterPro" id="IPR015854">
    <property type="entry name" value="ABC_transpr_LolD-like"/>
</dbReference>
<sequence>MIELKNVRKSYPDGNSRVEVLHDVSFEIGKGRYAAITGPSGSGKSTLLHLIGGLEPADTGEIRVAGKPVHQMNDTELARLRLEDVGYVFQQFQLLPTATALENVMMPLLATKPPKDLKVRAKQALDRVGLAHRASHLPSRMSGGEQQRTAIARALITQPKIILADEPTGNLDTETGSRIISLLEEIHRDDGATIVLITHDPSLAERAEDQIYVRDGKAEKIIGVQ</sequence>
<keyword evidence="1" id="KW-0813">Transport</keyword>
<dbReference type="SUPFAM" id="SSF52540">
    <property type="entry name" value="P-loop containing nucleoside triphosphate hydrolases"/>
    <property type="match status" value="1"/>
</dbReference>
<organism evidence="5 6">
    <name type="scientific">Bhargavaea ullalensis</name>
    <dbReference type="NCBI Taxonomy" id="1265685"/>
    <lineage>
        <taxon>Bacteria</taxon>
        <taxon>Bacillati</taxon>
        <taxon>Bacillota</taxon>
        <taxon>Bacilli</taxon>
        <taxon>Bacillales</taxon>
        <taxon>Caryophanaceae</taxon>
        <taxon>Bhargavaea</taxon>
    </lineage>
</organism>
<reference evidence="5 6" key="1">
    <citation type="submission" date="2024-06" db="EMBL/GenBank/DDBJ databases">
        <title>Genomic Encyclopedia of Type Strains, Phase IV (KMG-IV): sequencing the most valuable type-strain genomes for metagenomic binning, comparative biology and taxonomic classification.</title>
        <authorList>
            <person name="Goeker M."/>
        </authorList>
    </citation>
    <scope>NUCLEOTIDE SEQUENCE [LARGE SCALE GENOMIC DNA]</scope>
    <source>
        <strain evidence="5 6">DSM 26128</strain>
    </source>
</reference>
<keyword evidence="6" id="KW-1185">Reference proteome</keyword>
<dbReference type="Pfam" id="PF00005">
    <property type="entry name" value="ABC_tran"/>
    <property type="match status" value="1"/>
</dbReference>
<keyword evidence="2" id="KW-0547">Nucleotide-binding</keyword>
<dbReference type="CDD" id="cd03255">
    <property type="entry name" value="ABC_MJ0796_LolCDE_FtsE"/>
    <property type="match status" value="1"/>
</dbReference>
<gene>
    <name evidence="5" type="ORF">ABID49_001474</name>
</gene>
<evidence type="ECO:0000259" key="4">
    <source>
        <dbReference type="PROSITE" id="PS50893"/>
    </source>
</evidence>
<dbReference type="Proteomes" id="UP001549099">
    <property type="component" value="Unassembled WGS sequence"/>
</dbReference>
<proteinExistence type="predicted"/>
<evidence type="ECO:0000256" key="3">
    <source>
        <dbReference type="ARBA" id="ARBA00022840"/>
    </source>
</evidence>
<feature type="domain" description="ABC transporter" evidence="4">
    <location>
        <begin position="2"/>
        <end position="224"/>
    </location>
</feature>
<evidence type="ECO:0000313" key="5">
    <source>
        <dbReference type="EMBL" id="MET3575569.1"/>
    </source>
</evidence>
<dbReference type="Gene3D" id="3.40.50.300">
    <property type="entry name" value="P-loop containing nucleotide triphosphate hydrolases"/>
    <property type="match status" value="1"/>
</dbReference>
<evidence type="ECO:0000256" key="1">
    <source>
        <dbReference type="ARBA" id="ARBA00022448"/>
    </source>
</evidence>
<name>A0ABV2GBA8_9BACL</name>
<dbReference type="InterPro" id="IPR003439">
    <property type="entry name" value="ABC_transporter-like_ATP-bd"/>
</dbReference>
<dbReference type="InterPro" id="IPR003593">
    <property type="entry name" value="AAA+_ATPase"/>
</dbReference>
<dbReference type="PANTHER" id="PTHR24220">
    <property type="entry name" value="IMPORT ATP-BINDING PROTEIN"/>
    <property type="match status" value="1"/>
</dbReference>
<dbReference type="InterPro" id="IPR017911">
    <property type="entry name" value="MacB-like_ATP-bd"/>
</dbReference>
<protein>
    <submittedName>
        <fullName evidence="5">ABC transport system ATP-binding protein</fullName>
    </submittedName>
</protein>
<accession>A0ABV2GBA8</accession>
<comment type="caution">
    <text evidence="5">The sequence shown here is derived from an EMBL/GenBank/DDBJ whole genome shotgun (WGS) entry which is preliminary data.</text>
</comment>